<dbReference type="EMBL" id="SMKX01000022">
    <property type="protein sequence ID" value="TDD60677.1"/>
    <property type="molecule type" value="Genomic_DNA"/>
</dbReference>
<accession>A0A4V2YQ57</accession>
<dbReference type="OrthoDB" id="3801017at2"/>
<proteinExistence type="predicted"/>
<gene>
    <name evidence="1" type="ORF">E1263_10400</name>
</gene>
<dbReference type="Proteomes" id="UP000295124">
    <property type="component" value="Unassembled WGS sequence"/>
</dbReference>
<evidence type="ECO:0000313" key="1">
    <source>
        <dbReference type="EMBL" id="TDD60677.1"/>
    </source>
</evidence>
<name>A0A4V2YQ57_9ACTN</name>
<sequence length="478" mass="50249">MPDEIEVRTAPDGAIVIGPEPVGAAGLVFIALTDGVLVVDPMAPHDAPQLRLTGEPAETTETLFGTAVADAARGVGVPAPELVASPERDALVRLGILRWLHERSPVSLDLPLVVVEQLVLEADLTELLDPDHHTSLAILDWVPALIEWSGRARGTDSDLRRTAEVAEVILAGLRTAELQLEPGGRLHTDVVHEIELLTAISAWGLSGADPDGAWAVLDELRPQPADDLGHGDLPSWHGNGPVDWDRIPPRATARHEEAVSWSIRGGALSVVVDVFPPAPHAAVLAAPAAAADRTGRLQATLYASSWPLPLASIDLELRAESDAWMGTHQLDPAVLQHISRIAETALFIDVHARGVRHRAPIGLAADRASAARWAARGLSALRLAAAGRSRDYLLSTASQALTRAATFYGGLPNGVGGPEAQQCRALGQWATGGGAPLNVWRPNGSAEADMLPVLDPSGGPAGPSAAEVWYAADAPRSE</sequence>
<dbReference type="RefSeq" id="WP_132167002.1">
    <property type="nucleotide sequence ID" value="NZ_SMKX01000022.1"/>
</dbReference>
<organism evidence="1 2">
    <name type="scientific">Kribbella antibiotica</name>
    <dbReference type="NCBI Taxonomy" id="190195"/>
    <lineage>
        <taxon>Bacteria</taxon>
        <taxon>Bacillati</taxon>
        <taxon>Actinomycetota</taxon>
        <taxon>Actinomycetes</taxon>
        <taxon>Propionibacteriales</taxon>
        <taxon>Kribbellaceae</taxon>
        <taxon>Kribbella</taxon>
    </lineage>
</organism>
<protein>
    <submittedName>
        <fullName evidence="1">Uncharacterized protein</fullName>
    </submittedName>
</protein>
<dbReference type="AlphaFoldDB" id="A0A4V2YQ57"/>
<evidence type="ECO:0000313" key="2">
    <source>
        <dbReference type="Proteomes" id="UP000295124"/>
    </source>
</evidence>
<reference evidence="1 2" key="1">
    <citation type="submission" date="2019-03" db="EMBL/GenBank/DDBJ databases">
        <title>Draft genome sequences of novel Actinobacteria.</title>
        <authorList>
            <person name="Sahin N."/>
            <person name="Ay H."/>
            <person name="Saygin H."/>
        </authorList>
    </citation>
    <scope>NUCLEOTIDE SEQUENCE [LARGE SCALE GENOMIC DNA]</scope>
    <source>
        <strain evidence="1 2">JCM 13523</strain>
    </source>
</reference>
<comment type="caution">
    <text evidence="1">The sequence shown here is derived from an EMBL/GenBank/DDBJ whole genome shotgun (WGS) entry which is preliminary data.</text>
</comment>
<keyword evidence="2" id="KW-1185">Reference proteome</keyword>